<dbReference type="EMBL" id="LBYB01000006">
    <property type="protein sequence ID" value="KKR41782.1"/>
    <property type="molecule type" value="Genomic_DNA"/>
</dbReference>
<evidence type="ECO:0000313" key="2">
    <source>
        <dbReference type="Proteomes" id="UP000034881"/>
    </source>
</evidence>
<reference evidence="1 2" key="1">
    <citation type="journal article" date="2015" name="Nature">
        <title>rRNA introns, odd ribosomes, and small enigmatic genomes across a large radiation of phyla.</title>
        <authorList>
            <person name="Brown C.T."/>
            <person name="Hug L.A."/>
            <person name="Thomas B.C."/>
            <person name="Sharon I."/>
            <person name="Castelle C.J."/>
            <person name="Singh A."/>
            <person name="Wilkins M.J."/>
            <person name="Williams K.H."/>
            <person name="Banfield J.F."/>
        </authorList>
    </citation>
    <scope>NUCLEOTIDE SEQUENCE [LARGE SCALE GENOMIC DNA]</scope>
</reference>
<protein>
    <submittedName>
        <fullName evidence="1">Uncharacterized protein</fullName>
    </submittedName>
</protein>
<comment type="caution">
    <text evidence="1">The sequence shown here is derived from an EMBL/GenBank/DDBJ whole genome shotgun (WGS) entry which is preliminary data.</text>
</comment>
<dbReference type="AlphaFoldDB" id="A0A0G0TV55"/>
<evidence type="ECO:0000313" key="1">
    <source>
        <dbReference type="EMBL" id="KKR41782.1"/>
    </source>
</evidence>
<name>A0A0G0TV55_9BACT</name>
<accession>A0A0G0TV55</accession>
<sequence>MLYMSTIYSTTPSPSSIDKYCYNQFMSEIRNESSLVRILKTVKIRLFRQQLAGSLTEQNYNGPKIETDPVKLEDFIGQGLNLIKHRQYKAASNYFRNEEMARSLGVAYDPTPLTFEPEDLSPEEQLTKLINDIANYSHEEPITIGNFSPHALPARLLNSPGFQSIMSRIDPNIALIGAEEWTHTLQNTVKKPLAGYENEEIDVAAYFHKKDVPLTPEFSGRYQRGRYLSNPGNTTQNANGM</sequence>
<gene>
    <name evidence="1" type="ORF">UT77_C0006G0014</name>
</gene>
<proteinExistence type="predicted"/>
<dbReference type="Proteomes" id="UP000034881">
    <property type="component" value="Unassembled WGS sequence"/>
</dbReference>
<organism evidence="1 2">
    <name type="scientific">Candidatus Daviesbacteria bacterium GW2011_GWC2_40_12</name>
    <dbReference type="NCBI Taxonomy" id="1618431"/>
    <lineage>
        <taxon>Bacteria</taxon>
        <taxon>Candidatus Daviesiibacteriota</taxon>
    </lineage>
</organism>